<keyword evidence="3" id="KW-1185">Reference proteome</keyword>
<reference evidence="2 3" key="1">
    <citation type="journal article" date="2013" name="Int. J. Syst. Evol. Microbiol.">
        <title>Marinoscillum luteum sp. nov., isolated from marine sediment.</title>
        <authorList>
            <person name="Cha I.T."/>
            <person name="Park S.J."/>
            <person name="Kim S.J."/>
            <person name="Kim J.G."/>
            <person name="Jung M.Y."/>
            <person name="Shin K.S."/>
            <person name="Kwon K.K."/>
            <person name="Yang S.H."/>
            <person name="Seo Y.S."/>
            <person name="Rhee S.K."/>
        </authorList>
    </citation>
    <scope>NUCLEOTIDE SEQUENCE [LARGE SCALE GENOMIC DNA]</scope>
    <source>
        <strain evidence="2 3">KCTC 23939</strain>
    </source>
</reference>
<comment type="caution">
    <text evidence="2">The sequence shown here is derived from an EMBL/GenBank/DDBJ whole genome shotgun (WGS) entry which is preliminary data.</text>
</comment>
<dbReference type="SUPFAM" id="SSF52833">
    <property type="entry name" value="Thioredoxin-like"/>
    <property type="match status" value="1"/>
</dbReference>
<proteinExistence type="predicted"/>
<accession>A0ABW7NBT7</accession>
<evidence type="ECO:0008006" key="4">
    <source>
        <dbReference type="Google" id="ProtNLM"/>
    </source>
</evidence>
<dbReference type="PANTHER" id="PTHR28106:SF1">
    <property type="entry name" value="MITOCHONDRIAL ATPASE COMPLEX SUBUNIT ATP10"/>
    <property type="match status" value="1"/>
</dbReference>
<feature type="chain" id="PRO_5045656047" description="ATP10 protein" evidence="1">
    <location>
        <begin position="19"/>
        <end position="179"/>
    </location>
</feature>
<dbReference type="PANTHER" id="PTHR28106">
    <property type="entry name" value="MITOCHONDRIAL ATPASE COMPLEX SUBUNIT ATP10"/>
    <property type="match status" value="1"/>
</dbReference>
<evidence type="ECO:0000313" key="3">
    <source>
        <dbReference type="Proteomes" id="UP001610063"/>
    </source>
</evidence>
<keyword evidence="1" id="KW-0732">Signal</keyword>
<evidence type="ECO:0000313" key="2">
    <source>
        <dbReference type="EMBL" id="MFH6984817.1"/>
    </source>
</evidence>
<organism evidence="2 3">
    <name type="scientific">Marinoscillum luteum</name>
    <dbReference type="NCBI Taxonomy" id="861051"/>
    <lineage>
        <taxon>Bacteria</taxon>
        <taxon>Pseudomonadati</taxon>
        <taxon>Bacteroidota</taxon>
        <taxon>Cytophagia</taxon>
        <taxon>Cytophagales</taxon>
        <taxon>Reichenbachiellaceae</taxon>
        <taxon>Marinoscillum</taxon>
    </lineage>
</organism>
<name>A0ABW7NBT7_9BACT</name>
<dbReference type="RefSeq" id="WP_159583450.1">
    <property type="nucleotide sequence ID" value="NZ_JBIPKE010000019.1"/>
</dbReference>
<dbReference type="Pfam" id="PF05176">
    <property type="entry name" value="ATP-synt_10"/>
    <property type="match status" value="1"/>
</dbReference>
<dbReference type="Gene3D" id="3.40.30.10">
    <property type="entry name" value="Glutaredoxin"/>
    <property type="match status" value="1"/>
</dbReference>
<gene>
    <name evidence="2" type="ORF">ACHKAR_15280</name>
</gene>
<dbReference type="InterPro" id="IPR036249">
    <property type="entry name" value="Thioredoxin-like_sf"/>
</dbReference>
<feature type="signal peptide" evidence="1">
    <location>
        <begin position="1"/>
        <end position="18"/>
    </location>
</feature>
<evidence type="ECO:0000256" key="1">
    <source>
        <dbReference type="SAM" id="SignalP"/>
    </source>
</evidence>
<sequence>MKKLILAFIFCSPALLFAQKGTIFPNLAGENLMHGEVNLPEDVKGKHTLIGLAFSKKSEKFLNSWFTPVYDQLIKEPEAGLFAFSYDVNVYFVPMLTGAKRPAYQQVMKNVEKDVDPRLHPNVLFYQGTLKEYKDALNITDKDLPYFYLLDKEGKIIYATSGLYSRAKLQKIVDELPFE</sequence>
<protein>
    <recommendedName>
        <fullName evidence="4">ATP10 protein</fullName>
    </recommendedName>
</protein>
<dbReference type="EMBL" id="JBIPKE010000019">
    <property type="protein sequence ID" value="MFH6984817.1"/>
    <property type="molecule type" value="Genomic_DNA"/>
</dbReference>
<dbReference type="Proteomes" id="UP001610063">
    <property type="component" value="Unassembled WGS sequence"/>
</dbReference>
<dbReference type="InterPro" id="IPR007849">
    <property type="entry name" value="ATP10"/>
</dbReference>